<name>A0A699ZAM6_HAELA</name>
<dbReference type="GO" id="GO:0030246">
    <property type="term" value="F:carbohydrate binding"/>
    <property type="evidence" value="ECO:0007669"/>
    <property type="project" value="InterPro"/>
</dbReference>
<evidence type="ECO:0000313" key="1">
    <source>
        <dbReference type="EMBL" id="GFH16286.1"/>
    </source>
</evidence>
<accession>A0A699ZAM6</accession>
<comment type="caution">
    <text evidence="1">The sequence shown here is derived from an EMBL/GenBank/DDBJ whole genome shotgun (WGS) entry which is preliminary data.</text>
</comment>
<gene>
    <name evidence="1" type="ORF">HaLaN_12676</name>
</gene>
<sequence>MKNREHGVMNFSLRTSGMLSTPLAYFSCTPVLNRKCVDRLSSVVGLDWMLGWRTLPDSRTSLVTPCKLPAGQARHPVAKVRGPSRPSQCCQIPFASGQPRRPARLSALAANASAVVGSGNDLRTRDLLARVVWPCQQVCHLAYATTEQCLRWALPVPLHVTAQSWVWRGVEGRRQSPPSSKSTNGCGSYTLLWLTCRSVIPFQLVGSAPELGGGHPDASPTLSWSQGDMWSTEVALGPGAYDFKPGHAVGGPGREPAAAGA</sequence>
<reference evidence="1 2" key="1">
    <citation type="submission" date="2020-02" db="EMBL/GenBank/DDBJ databases">
        <title>Draft genome sequence of Haematococcus lacustris strain NIES-144.</title>
        <authorList>
            <person name="Morimoto D."/>
            <person name="Nakagawa S."/>
            <person name="Yoshida T."/>
            <person name="Sawayama S."/>
        </authorList>
    </citation>
    <scope>NUCLEOTIDE SEQUENCE [LARGE SCALE GENOMIC DNA]</scope>
    <source>
        <strain evidence="1 2">NIES-144</strain>
    </source>
</reference>
<protein>
    <submittedName>
        <fullName evidence="1">Uncharacterized protein</fullName>
    </submittedName>
</protein>
<dbReference type="AlphaFoldDB" id="A0A699ZAM6"/>
<dbReference type="InterPro" id="IPR013784">
    <property type="entry name" value="Carb-bd-like_fold"/>
</dbReference>
<dbReference type="EMBL" id="BLLF01000975">
    <property type="protein sequence ID" value="GFH16286.1"/>
    <property type="molecule type" value="Genomic_DNA"/>
</dbReference>
<keyword evidence="2" id="KW-1185">Reference proteome</keyword>
<evidence type="ECO:0000313" key="2">
    <source>
        <dbReference type="Proteomes" id="UP000485058"/>
    </source>
</evidence>
<dbReference type="SUPFAM" id="SSF49452">
    <property type="entry name" value="Starch-binding domain-like"/>
    <property type="match status" value="1"/>
</dbReference>
<dbReference type="Proteomes" id="UP000485058">
    <property type="component" value="Unassembled WGS sequence"/>
</dbReference>
<proteinExistence type="predicted"/>
<organism evidence="1 2">
    <name type="scientific">Haematococcus lacustris</name>
    <name type="common">Green alga</name>
    <name type="synonym">Haematococcus pluvialis</name>
    <dbReference type="NCBI Taxonomy" id="44745"/>
    <lineage>
        <taxon>Eukaryota</taxon>
        <taxon>Viridiplantae</taxon>
        <taxon>Chlorophyta</taxon>
        <taxon>core chlorophytes</taxon>
        <taxon>Chlorophyceae</taxon>
        <taxon>CS clade</taxon>
        <taxon>Chlamydomonadales</taxon>
        <taxon>Haematococcaceae</taxon>
        <taxon>Haematococcus</taxon>
    </lineage>
</organism>